<dbReference type="GO" id="GO:0003676">
    <property type="term" value="F:nucleic acid binding"/>
    <property type="evidence" value="ECO:0007669"/>
    <property type="project" value="InterPro"/>
</dbReference>
<evidence type="ECO:0000313" key="3">
    <source>
        <dbReference type="EMBL" id="CAE8589802.1"/>
    </source>
</evidence>
<dbReference type="OrthoDB" id="415459at2759"/>
<evidence type="ECO:0000313" key="4">
    <source>
        <dbReference type="Proteomes" id="UP000654075"/>
    </source>
</evidence>
<dbReference type="AlphaFoldDB" id="A0A813DTB4"/>
<feature type="non-terminal residue" evidence="3">
    <location>
        <position position="199"/>
    </location>
</feature>
<dbReference type="InterPro" id="IPR035979">
    <property type="entry name" value="RBD_domain_sf"/>
</dbReference>
<keyword evidence="4" id="KW-1185">Reference proteome</keyword>
<feature type="compositionally biased region" description="Polar residues" evidence="1">
    <location>
        <begin position="175"/>
        <end position="191"/>
    </location>
</feature>
<dbReference type="SUPFAM" id="SSF54928">
    <property type="entry name" value="RNA-binding domain, RBD"/>
    <property type="match status" value="1"/>
</dbReference>
<dbReference type="InterPro" id="IPR007201">
    <property type="entry name" value="Mei2-like_Rrm_C"/>
</dbReference>
<sequence>NRPRRSDRMQTRHCTTMMVTNLPNFLTQGALVSLLEDLSRNMRGAFDFFYCPWDPYQDKNLGYAIVNFFARSSAADFEVQWSNQFLLPRTHGTKRLRIVPAALQGRAANLRHFSGFSLAHHSDPRFRPLVRTAPHEQLRPMSLAEEITGNRSQARRSGSPAADRAREPGNRSDVQESCTQQLGSMVGSNYGRSAPSDEF</sequence>
<organism evidence="3 4">
    <name type="scientific">Polarella glacialis</name>
    <name type="common">Dinoflagellate</name>
    <dbReference type="NCBI Taxonomy" id="89957"/>
    <lineage>
        <taxon>Eukaryota</taxon>
        <taxon>Sar</taxon>
        <taxon>Alveolata</taxon>
        <taxon>Dinophyceae</taxon>
        <taxon>Suessiales</taxon>
        <taxon>Suessiaceae</taxon>
        <taxon>Polarella</taxon>
    </lineage>
</organism>
<dbReference type="EMBL" id="CAJNNV010003888">
    <property type="protein sequence ID" value="CAE8589802.1"/>
    <property type="molecule type" value="Genomic_DNA"/>
</dbReference>
<feature type="region of interest" description="Disordered" evidence="1">
    <location>
        <begin position="137"/>
        <end position="199"/>
    </location>
</feature>
<feature type="domain" description="Mei2-like C-terminal RNA recognition motif" evidence="2">
    <location>
        <begin position="15"/>
        <end position="113"/>
    </location>
</feature>
<feature type="non-terminal residue" evidence="3">
    <location>
        <position position="1"/>
    </location>
</feature>
<dbReference type="Pfam" id="PF04059">
    <property type="entry name" value="RRM_2"/>
    <property type="match status" value="1"/>
</dbReference>
<evidence type="ECO:0000259" key="2">
    <source>
        <dbReference type="Pfam" id="PF04059"/>
    </source>
</evidence>
<name>A0A813DTB4_POLGL</name>
<dbReference type="Proteomes" id="UP000654075">
    <property type="component" value="Unassembled WGS sequence"/>
</dbReference>
<gene>
    <name evidence="3" type="ORF">PGLA1383_LOCUS8530</name>
</gene>
<proteinExistence type="predicted"/>
<comment type="caution">
    <text evidence="3">The sequence shown here is derived from an EMBL/GenBank/DDBJ whole genome shotgun (WGS) entry which is preliminary data.</text>
</comment>
<reference evidence="3" key="1">
    <citation type="submission" date="2021-02" db="EMBL/GenBank/DDBJ databases">
        <authorList>
            <person name="Dougan E. K."/>
            <person name="Rhodes N."/>
            <person name="Thang M."/>
            <person name="Chan C."/>
        </authorList>
    </citation>
    <scope>NUCLEOTIDE SEQUENCE</scope>
</reference>
<evidence type="ECO:0000256" key="1">
    <source>
        <dbReference type="SAM" id="MobiDB-lite"/>
    </source>
</evidence>
<protein>
    <recommendedName>
        <fullName evidence="2">Mei2-like C-terminal RNA recognition motif domain-containing protein</fullName>
    </recommendedName>
</protein>
<accession>A0A813DTB4</accession>
<feature type="compositionally biased region" description="Basic and acidic residues" evidence="1">
    <location>
        <begin position="163"/>
        <end position="174"/>
    </location>
</feature>